<dbReference type="PANTHER" id="PTHR34482:SF36">
    <property type="entry name" value="RETROTRANSPOSON GAG DOMAIN-CONTAINING PROTEIN"/>
    <property type="match status" value="1"/>
</dbReference>
<gene>
    <name evidence="3" type="primary">LOC107902399</name>
</gene>
<organism evidence="2 3">
    <name type="scientific">Gossypium hirsutum</name>
    <name type="common">Upland cotton</name>
    <name type="synonym">Gossypium mexicanum</name>
    <dbReference type="NCBI Taxonomy" id="3635"/>
    <lineage>
        <taxon>Eukaryota</taxon>
        <taxon>Viridiplantae</taxon>
        <taxon>Streptophyta</taxon>
        <taxon>Embryophyta</taxon>
        <taxon>Tracheophyta</taxon>
        <taxon>Spermatophyta</taxon>
        <taxon>Magnoliopsida</taxon>
        <taxon>eudicotyledons</taxon>
        <taxon>Gunneridae</taxon>
        <taxon>Pentapetalae</taxon>
        <taxon>rosids</taxon>
        <taxon>malvids</taxon>
        <taxon>Malvales</taxon>
        <taxon>Malvaceae</taxon>
        <taxon>Malvoideae</taxon>
        <taxon>Gossypium</taxon>
    </lineage>
</organism>
<protein>
    <submittedName>
        <fullName evidence="3">Uncharacterized protein</fullName>
    </submittedName>
</protein>
<evidence type="ECO:0000313" key="2">
    <source>
        <dbReference type="Proteomes" id="UP000818029"/>
    </source>
</evidence>
<dbReference type="PaxDb" id="3635-A0A1U8J7A5"/>
<feature type="compositionally biased region" description="Polar residues" evidence="1">
    <location>
        <begin position="23"/>
        <end position="49"/>
    </location>
</feature>
<dbReference type="Proteomes" id="UP000818029">
    <property type="component" value="Chromosome D05"/>
</dbReference>
<dbReference type="GeneID" id="107902399"/>
<sequence length="440" mass="49861">MSTYGTRRLDTRLCGGHRRGARSDSSLMGSMPNLDTSETSGTPTAETGSQSCSAGIDALSHAILKIHPSCGRILVGGHIEDYERYHCTLEHQLKDAVPLLCNEVYQWWLTVDKGTQSNQITWDHFKSTFQSKYVRASFMDAHRLSNNYYKCIRFEECLRDNLRVLIASQREQVFAILVDKSRISKEVKRVERESRDRERGNNKMDSEPSSPISRPKKRVRSDWPPRVEVPVAPTVVQLCRNCGRHHLGKYLRRLGAFLRCGSMEHRIRDCPQHSNQVEVKEYRGKGVNQTEARQFALVYVTRPRKDKDTADVITSTLFIHTTPYIALINIVPTHSYIASSVFVNLGMSVKSTFGEITVYIQMVKEFLDVFPEELSGSCFEQFECNKEFVVYSDTSQVGLGCVLMEDGKVEEGSTTDFGLNNDGVLCFAGQVFVPNDSDLR</sequence>
<dbReference type="OrthoDB" id="1751882at2759"/>
<dbReference type="KEGG" id="ghi:107902399"/>
<dbReference type="AlphaFoldDB" id="A0A1U8J7A5"/>
<accession>A0A1U8J7A5</accession>
<feature type="compositionally biased region" description="Basic and acidic residues" evidence="1">
    <location>
        <begin position="188"/>
        <end position="206"/>
    </location>
</feature>
<name>A0A1U8J7A5_GOSHI</name>
<reference evidence="3" key="2">
    <citation type="submission" date="2025-08" db="UniProtKB">
        <authorList>
            <consortium name="RefSeq"/>
        </authorList>
    </citation>
    <scope>IDENTIFICATION</scope>
</reference>
<proteinExistence type="predicted"/>
<reference evidence="2" key="1">
    <citation type="journal article" date="2020" name="Nat. Genet.">
        <title>Genomic diversifications of five Gossypium allopolyploid species and their impact on cotton improvement.</title>
        <authorList>
            <person name="Chen Z.J."/>
            <person name="Sreedasyam A."/>
            <person name="Ando A."/>
            <person name="Song Q."/>
            <person name="De Santiago L.M."/>
            <person name="Hulse-Kemp A.M."/>
            <person name="Ding M."/>
            <person name="Ye W."/>
            <person name="Kirkbride R.C."/>
            <person name="Jenkins J."/>
            <person name="Plott C."/>
            <person name="Lovell J."/>
            <person name="Lin Y.M."/>
            <person name="Vaughn R."/>
            <person name="Liu B."/>
            <person name="Simpson S."/>
            <person name="Scheffler B.E."/>
            <person name="Wen L."/>
            <person name="Saski C.A."/>
            <person name="Grover C.E."/>
            <person name="Hu G."/>
            <person name="Conover J.L."/>
            <person name="Carlson J.W."/>
            <person name="Shu S."/>
            <person name="Boston L.B."/>
            <person name="Williams M."/>
            <person name="Peterson D.G."/>
            <person name="McGee K."/>
            <person name="Jones D.C."/>
            <person name="Wendel J.F."/>
            <person name="Stelly D.M."/>
            <person name="Grimwood J."/>
            <person name="Schmutz J."/>
        </authorList>
    </citation>
    <scope>NUCLEOTIDE SEQUENCE [LARGE SCALE GENOMIC DNA]</scope>
    <source>
        <strain evidence="2">cv. TM-1</strain>
    </source>
</reference>
<dbReference type="PANTHER" id="PTHR34482">
    <property type="entry name" value="DNA DAMAGE-INDUCIBLE PROTEIN 1-LIKE"/>
    <property type="match status" value="1"/>
</dbReference>
<dbReference type="RefSeq" id="XP_016684079.1">
    <property type="nucleotide sequence ID" value="XM_016828590.1"/>
</dbReference>
<feature type="region of interest" description="Disordered" evidence="1">
    <location>
        <begin position="188"/>
        <end position="221"/>
    </location>
</feature>
<keyword evidence="2" id="KW-1185">Reference proteome</keyword>
<evidence type="ECO:0000256" key="1">
    <source>
        <dbReference type="SAM" id="MobiDB-lite"/>
    </source>
</evidence>
<feature type="region of interest" description="Disordered" evidence="1">
    <location>
        <begin position="1"/>
        <end position="49"/>
    </location>
</feature>
<evidence type="ECO:0000313" key="3">
    <source>
        <dbReference type="RefSeq" id="XP_016684079.1"/>
    </source>
</evidence>